<dbReference type="PIRSF" id="PIRSF001619">
    <property type="entry name" value="Biotin_synth"/>
    <property type="match status" value="1"/>
</dbReference>
<dbReference type="GO" id="GO:0004076">
    <property type="term" value="F:biotin synthase activity"/>
    <property type="evidence" value="ECO:0007669"/>
    <property type="project" value="UniProtKB-UniRule"/>
</dbReference>
<dbReference type="AlphaFoldDB" id="A0A7C3UZD3"/>
<comment type="caution">
    <text evidence="17">The sequence shown here is derived from an EMBL/GenBank/DDBJ whole genome shotgun (WGS) entry which is preliminary data.</text>
</comment>
<dbReference type="Pfam" id="PF06968">
    <property type="entry name" value="BATS"/>
    <property type="match status" value="1"/>
</dbReference>
<dbReference type="SMART" id="SM00876">
    <property type="entry name" value="BATS"/>
    <property type="match status" value="1"/>
</dbReference>
<accession>A0A7C3UZD3</accession>
<comment type="function">
    <text evidence="13">Catalyzes the conversion of dethiobiotin (DTB) to biotin by the insertion of a sulfur atom into dethiobiotin via a radical-based mechanism.</text>
</comment>
<evidence type="ECO:0000256" key="11">
    <source>
        <dbReference type="ARBA" id="ARBA00023014"/>
    </source>
</evidence>
<feature type="binding site" evidence="13 14">
    <location>
        <position position="56"/>
    </location>
    <ligand>
        <name>[4Fe-4S] cluster</name>
        <dbReference type="ChEBI" id="CHEBI:49883"/>
        <note>4Fe-4S-S-AdoMet</note>
    </ligand>
</feature>
<dbReference type="InterPro" id="IPR006638">
    <property type="entry name" value="Elp3/MiaA/NifB-like_rSAM"/>
</dbReference>
<feature type="binding site" evidence="13 14">
    <location>
        <position position="186"/>
    </location>
    <ligand>
        <name>[2Fe-2S] cluster</name>
        <dbReference type="ChEBI" id="CHEBI:190135"/>
    </ligand>
</feature>
<evidence type="ECO:0000256" key="7">
    <source>
        <dbReference type="ARBA" id="ARBA00022714"/>
    </source>
</evidence>
<dbReference type="HAMAP" id="MF_01694">
    <property type="entry name" value="BioB"/>
    <property type="match status" value="1"/>
</dbReference>
<feature type="binding site" evidence="13 14">
    <location>
        <position position="126"/>
    </location>
    <ligand>
        <name>[2Fe-2S] cluster</name>
        <dbReference type="ChEBI" id="CHEBI:190135"/>
    </ligand>
</feature>
<keyword evidence="10 13" id="KW-0408">Iron</keyword>
<evidence type="ECO:0000256" key="2">
    <source>
        <dbReference type="ARBA" id="ARBA00010765"/>
    </source>
</evidence>
<comment type="pathway">
    <text evidence="1 13">Cofactor biosynthesis; biotin biosynthesis; biotin from 7,8-diaminononanoate: step 2/2.</text>
</comment>
<evidence type="ECO:0000256" key="5">
    <source>
        <dbReference type="ARBA" id="ARBA00022679"/>
    </source>
</evidence>
<keyword evidence="5 13" id="KW-0808">Transferase</keyword>
<comment type="cofactor">
    <cofactor evidence="14">
        <name>[2Fe-2S] cluster</name>
        <dbReference type="ChEBI" id="CHEBI:190135"/>
    </cofactor>
    <text evidence="14">Binds 1 [2Fe-2S] cluster. The cluster is coordinated with 3 cysteines and 1 arginine.</text>
</comment>
<evidence type="ECO:0000256" key="3">
    <source>
        <dbReference type="ARBA" id="ARBA00012236"/>
    </source>
</evidence>
<dbReference type="EMBL" id="DTMF01000299">
    <property type="protein sequence ID" value="HGF35157.1"/>
    <property type="molecule type" value="Genomic_DNA"/>
</dbReference>
<feature type="binding site" evidence="13 14">
    <location>
        <position position="49"/>
    </location>
    <ligand>
        <name>[4Fe-4S] cluster</name>
        <dbReference type="ChEBI" id="CHEBI:49883"/>
        <note>4Fe-4S-S-AdoMet</note>
    </ligand>
</feature>
<dbReference type="InterPro" id="IPR002684">
    <property type="entry name" value="Biotin_synth/BioAB"/>
</dbReference>
<dbReference type="GO" id="GO:0005506">
    <property type="term" value="F:iron ion binding"/>
    <property type="evidence" value="ECO:0007669"/>
    <property type="project" value="UniProtKB-UniRule"/>
</dbReference>
<dbReference type="InterPro" id="IPR013785">
    <property type="entry name" value="Aldolase_TIM"/>
</dbReference>
<organism evidence="17">
    <name type="scientific">Desulfobacca acetoxidans</name>
    <dbReference type="NCBI Taxonomy" id="60893"/>
    <lineage>
        <taxon>Bacteria</taxon>
        <taxon>Pseudomonadati</taxon>
        <taxon>Thermodesulfobacteriota</taxon>
        <taxon>Desulfobaccia</taxon>
        <taxon>Desulfobaccales</taxon>
        <taxon>Desulfobaccaceae</taxon>
        <taxon>Desulfobacca</taxon>
    </lineage>
</organism>
<evidence type="ECO:0000256" key="15">
    <source>
        <dbReference type="SAM" id="MobiDB-lite"/>
    </source>
</evidence>
<comment type="similarity">
    <text evidence="2 13">Belongs to the radical SAM superfamily. Biotin synthase family.</text>
</comment>
<feature type="binding site" evidence="13 14">
    <location>
        <position position="53"/>
    </location>
    <ligand>
        <name>[4Fe-4S] cluster</name>
        <dbReference type="ChEBI" id="CHEBI:49883"/>
        <note>4Fe-4S-S-AdoMet</note>
    </ligand>
</feature>
<evidence type="ECO:0000259" key="16">
    <source>
        <dbReference type="PROSITE" id="PS51918"/>
    </source>
</evidence>
<dbReference type="PANTHER" id="PTHR22976:SF2">
    <property type="entry name" value="BIOTIN SYNTHASE, MITOCHONDRIAL"/>
    <property type="match status" value="1"/>
</dbReference>
<dbReference type="PROSITE" id="PS51918">
    <property type="entry name" value="RADICAL_SAM"/>
    <property type="match status" value="1"/>
</dbReference>
<dbReference type="GO" id="GO:0051537">
    <property type="term" value="F:2 iron, 2 sulfur cluster binding"/>
    <property type="evidence" value="ECO:0007669"/>
    <property type="project" value="UniProtKB-KW"/>
</dbReference>
<dbReference type="SFLD" id="SFLDG01060">
    <property type="entry name" value="BATS_domain_containing"/>
    <property type="match status" value="1"/>
</dbReference>
<dbReference type="GO" id="GO:0009102">
    <property type="term" value="P:biotin biosynthetic process"/>
    <property type="evidence" value="ECO:0007669"/>
    <property type="project" value="UniProtKB-UniRule"/>
</dbReference>
<dbReference type="Gene3D" id="3.20.20.70">
    <property type="entry name" value="Aldolase class I"/>
    <property type="match status" value="1"/>
</dbReference>
<comment type="cofactor">
    <cofactor evidence="13 14">
        <name>[4Fe-4S] cluster</name>
        <dbReference type="ChEBI" id="CHEBI:49883"/>
    </cofactor>
    <text evidence="13 14">Binds 1 [4Fe-4S] cluster. The cluster is coordinated with 3 cysteines and an exchangeable S-adenosyl-L-methionine.</text>
</comment>
<dbReference type="InterPro" id="IPR010722">
    <property type="entry name" value="BATS_dom"/>
</dbReference>
<evidence type="ECO:0000256" key="1">
    <source>
        <dbReference type="ARBA" id="ARBA00004942"/>
    </source>
</evidence>
<feature type="binding site" evidence="13 14">
    <location>
        <position position="93"/>
    </location>
    <ligand>
        <name>[2Fe-2S] cluster</name>
        <dbReference type="ChEBI" id="CHEBI:190135"/>
    </ligand>
</feature>
<evidence type="ECO:0000256" key="8">
    <source>
        <dbReference type="ARBA" id="ARBA00022723"/>
    </source>
</evidence>
<evidence type="ECO:0000256" key="14">
    <source>
        <dbReference type="PIRSR" id="PIRSR001619-1"/>
    </source>
</evidence>
<dbReference type="SMART" id="SM00729">
    <property type="entry name" value="Elp3"/>
    <property type="match status" value="1"/>
</dbReference>
<reference evidence="17" key="1">
    <citation type="journal article" date="2020" name="mSystems">
        <title>Genome- and Community-Level Interaction Insights into Carbon Utilization and Element Cycling Functions of Hydrothermarchaeota in Hydrothermal Sediment.</title>
        <authorList>
            <person name="Zhou Z."/>
            <person name="Liu Y."/>
            <person name="Xu W."/>
            <person name="Pan J."/>
            <person name="Luo Z.H."/>
            <person name="Li M."/>
        </authorList>
    </citation>
    <scope>NUCLEOTIDE SEQUENCE [LARGE SCALE GENOMIC DNA]</scope>
    <source>
        <strain evidence="17">SpSt-897</strain>
    </source>
</reference>
<dbReference type="SFLD" id="SFLDS00029">
    <property type="entry name" value="Radical_SAM"/>
    <property type="match status" value="1"/>
</dbReference>
<keyword evidence="11 13" id="KW-0411">Iron-sulfur</keyword>
<keyword evidence="9 13" id="KW-0093">Biotin biosynthesis</keyword>
<keyword evidence="4 13" id="KW-0004">4Fe-4S</keyword>
<keyword evidence="8 13" id="KW-0479">Metal-binding</keyword>
<dbReference type="InterPro" id="IPR058240">
    <property type="entry name" value="rSAM_sf"/>
</dbReference>
<keyword evidence="7 13" id="KW-0001">2Fe-2S</keyword>
<evidence type="ECO:0000256" key="4">
    <source>
        <dbReference type="ARBA" id="ARBA00022485"/>
    </source>
</evidence>
<evidence type="ECO:0000256" key="13">
    <source>
        <dbReference type="HAMAP-Rule" id="MF_01694"/>
    </source>
</evidence>
<evidence type="ECO:0000256" key="10">
    <source>
        <dbReference type="ARBA" id="ARBA00023004"/>
    </source>
</evidence>
<name>A0A7C3UZD3_9BACT</name>
<evidence type="ECO:0000256" key="6">
    <source>
        <dbReference type="ARBA" id="ARBA00022691"/>
    </source>
</evidence>
<dbReference type="NCBIfam" id="TIGR00433">
    <property type="entry name" value="bioB"/>
    <property type="match status" value="1"/>
</dbReference>
<dbReference type="SFLD" id="SFLDG01278">
    <property type="entry name" value="biotin_synthase_like"/>
    <property type="match status" value="1"/>
</dbReference>
<keyword evidence="6 13" id="KW-0949">S-adenosyl-L-methionine</keyword>
<dbReference type="GO" id="GO:0051539">
    <property type="term" value="F:4 iron, 4 sulfur cluster binding"/>
    <property type="evidence" value="ECO:0007669"/>
    <property type="project" value="UniProtKB-KW"/>
</dbReference>
<dbReference type="UniPathway" id="UPA00078">
    <property type="reaction ID" value="UER00162"/>
</dbReference>
<dbReference type="EC" id="2.8.1.6" evidence="3 13"/>
<protein>
    <recommendedName>
        <fullName evidence="3 13">Biotin synthase</fullName>
        <ecNumber evidence="3 13">2.8.1.6</ecNumber>
    </recommendedName>
</protein>
<dbReference type="PANTHER" id="PTHR22976">
    <property type="entry name" value="BIOTIN SYNTHASE"/>
    <property type="match status" value="1"/>
</dbReference>
<comment type="caution">
    <text evidence="13">Lacks conserved residue(s) required for the propagation of feature annotation.</text>
</comment>
<dbReference type="SUPFAM" id="SSF102114">
    <property type="entry name" value="Radical SAM enzymes"/>
    <property type="match status" value="1"/>
</dbReference>
<dbReference type="InterPro" id="IPR007197">
    <property type="entry name" value="rSAM"/>
</dbReference>
<evidence type="ECO:0000313" key="17">
    <source>
        <dbReference type="EMBL" id="HGF35157.1"/>
    </source>
</evidence>
<comment type="cofactor">
    <cofactor evidence="13">
        <name>[2Fe-2S] cluster</name>
        <dbReference type="ChEBI" id="CHEBI:190135"/>
    </cofactor>
    <text evidence="13">Binds 1 [2Fe-2S] cluster. The cluster is coordinated with 3 cysteines and 1 arginine.</text>
</comment>
<feature type="domain" description="Radical SAM core" evidence="16">
    <location>
        <begin position="31"/>
        <end position="261"/>
    </location>
</feature>
<dbReference type="InterPro" id="IPR024177">
    <property type="entry name" value="Biotin_synthase"/>
</dbReference>
<dbReference type="Pfam" id="PF04055">
    <property type="entry name" value="Radical_SAM"/>
    <property type="match status" value="1"/>
</dbReference>
<evidence type="ECO:0000256" key="9">
    <source>
        <dbReference type="ARBA" id="ARBA00022756"/>
    </source>
</evidence>
<comment type="catalytic activity">
    <reaction evidence="12 13">
        <text>(4R,5S)-dethiobiotin + (sulfur carrier)-SH + 2 reduced [2Fe-2S]-[ferredoxin] + 2 S-adenosyl-L-methionine = (sulfur carrier)-H + biotin + 2 5'-deoxyadenosine + 2 L-methionine + 2 oxidized [2Fe-2S]-[ferredoxin]</text>
        <dbReference type="Rhea" id="RHEA:22060"/>
        <dbReference type="Rhea" id="RHEA-COMP:10000"/>
        <dbReference type="Rhea" id="RHEA-COMP:10001"/>
        <dbReference type="Rhea" id="RHEA-COMP:14737"/>
        <dbReference type="Rhea" id="RHEA-COMP:14739"/>
        <dbReference type="ChEBI" id="CHEBI:17319"/>
        <dbReference type="ChEBI" id="CHEBI:29917"/>
        <dbReference type="ChEBI" id="CHEBI:33737"/>
        <dbReference type="ChEBI" id="CHEBI:33738"/>
        <dbReference type="ChEBI" id="CHEBI:57586"/>
        <dbReference type="ChEBI" id="CHEBI:57844"/>
        <dbReference type="ChEBI" id="CHEBI:59789"/>
        <dbReference type="ChEBI" id="CHEBI:64428"/>
        <dbReference type="ChEBI" id="CHEBI:149473"/>
        <dbReference type="EC" id="2.8.1.6"/>
    </reaction>
</comment>
<comment type="subunit">
    <text evidence="13">Homodimer.</text>
</comment>
<gene>
    <name evidence="13 17" type="primary">bioB</name>
    <name evidence="17" type="ORF">ENW96_12395</name>
</gene>
<feature type="region of interest" description="Disordered" evidence="15">
    <location>
        <begin position="310"/>
        <end position="336"/>
    </location>
</feature>
<sequence>MNATAWTHLFELSWRDFWPVLQETSKVREAHFGRRVSLCVIINAKSGLCSEDCAFCSQSVKSRTKIPIYPLLPKEKLVEAARAAADAGAARFSLVTSGRGIASNREKEAIVAAVAAIRDAVPVKVCASLGIVDRTFLTDLRAAGVDRFHHNLETAESFFPKICTTETFQERVATVTAAKAAGLSVCVGGILGLGESLAQRFELAQNIRELDPDAIPLNFLHPLPGTRLAERPQLSPLEALKIIAAFRLTFPDKTIIICGGRVPTLRSLAPLVFAAGANALMTGDYLTTKGRLPEEDRLLLEDLGLEVDLGEGRKPRLPGPPPQTKAIHALTKPGAR</sequence>
<evidence type="ECO:0000256" key="12">
    <source>
        <dbReference type="ARBA" id="ARBA00051157"/>
    </source>
</evidence>
<proteinExistence type="inferred from homology"/>